<dbReference type="GO" id="GO:0016020">
    <property type="term" value="C:membrane"/>
    <property type="evidence" value="ECO:0007669"/>
    <property type="project" value="UniProtKB-SubCell"/>
</dbReference>
<evidence type="ECO:0000256" key="6">
    <source>
        <dbReference type="ARBA" id="ARBA00023136"/>
    </source>
</evidence>
<accession>A0A1S4ENU3</accession>
<dbReference type="Proteomes" id="UP000079169">
    <property type="component" value="Unplaced"/>
</dbReference>
<dbReference type="STRING" id="121845.A0A1S4ENU3"/>
<organism evidence="11 13">
    <name type="scientific">Diaphorina citri</name>
    <name type="common">Asian citrus psyllid</name>
    <dbReference type="NCBI Taxonomy" id="121845"/>
    <lineage>
        <taxon>Eukaryota</taxon>
        <taxon>Metazoa</taxon>
        <taxon>Ecdysozoa</taxon>
        <taxon>Arthropoda</taxon>
        <taxon>Hexapoda</taxon>
        <taxon>Insecta</taxon>
        <taxon>Pterygota</taxon>
        <taxon>Neoptera</taxon>
        <taxon>Paraneoptera</taxon>
        <taxon>Hemiptera</taxon>
        <taxon>Sternorrhyncha</taxon>
        <taxon>Psylloidea</taxon>
        <taxon>Psyllidae</taxon>
        <taxon>Diaphorininae</taxon>
        <taxon>Diaphorina</taxon>
    </lineage>
</organism>
<comment type="similarity">
    <text evidence="2">Belongs to the CD164 family.</text>
</comment>
<comment type="subcellular location">
    <subcellularLocation>
        <location evidence="1">Membrane</location>
        <topology evidence="1">Single-pass type I membrane protein</topology>
    </subcellularLocation>
</comment>
<evidence type="ECO:0000256" key="3">
    <source>
        <dbReference type="ARBA" id="ARBA00022692"/>
    </source>
</evidence>
<feature type="chain" id="PRO_5010481050" evidence="10">
    <location>
        <begin position="21"/>
        <end position="129"/>
    </location>
</feature>
<dbReference type="PANTHER" id="PTHR11337:SF8">
    <property type="entry name" value="VISGUN, ISOFORM E"/>
    <property type="match status" value="1"/>
</dbReference>
<evidence type="ECO:0000256" key="10">
    <source>
        <dbReference type="SAM" id="SignalP"/>
    </source>
</evidence>
<name>A0A1S4ENU3_DIACI</name>
<feature type="region of interest" description="Disordered" evidence="8">
    <location>
        <begin position="36"/>
        <end position="80"/>
    </location>
</feature>
<evidence type="ECO:0000313" key="11">
    <source>
        <dbReference type="Proteomes" id="UP000079169"/>
    </source>
</evidence>
<evidence type="ECO:0000256" key="7">
    <source>
        <dbReference type="ARBA" id="ARBA00023180"/>
    </source>
</evidence>
<evidence type="ECO:0000256" key="9">
    <source>
        <dbReference type="SAM" id="Phobius"/>
    </source>
</evidence>
<dbReference type="RefSeq" id="XP_017303737.1">
    <property type="nucleotide sequence ID" value="XM_017448248.2"/>
</dbReference>
<feature type="transmembrane region" description="Helical" evidence="9">
    <location>
        <begin position="95"/>
        <end position="118"/>
    </location>
</feature>
<sequence length="129" mass="13808">MQSLVHLVVFAFPYIIFTDAASVSVQLPSNRSALQHTSKPSLSEYEMVPQNGTTSVKPPVTPTLPPPPTSPAPTTTSAPVTTAAPYVPEHKFDGASFIGGIVLCAGLTAIGFVSWKFYKARVELTYRTL</sequence>
<proteinExistence type="inferred from homology"/>
<dbReference type="InterPro" id="IPR007947">
    <property type="entry name" value="CD164_MGC24"/>
</dbReference>
<keyword evidence="4 10" id="KW-0732">Signal</keyword>
<keyword evidence="7" id="KW-0325">Glycoprotein</keyword>
<dbReference type="AlphaFoldDB" id="A0A1S4ENU3"/>
<keyword evidence="6 9" id="KW-0472">Membrane</keyword>
<reference evidence="12 13" key="1">
    <citation type="submission" date="2025-04" db="UniProtKB">
        <authorList>
            <consortium name="RefSeq"/>
        </authorList>
    </citation>
    <scope>IDENTIFICATION</scope>
</reference>
<evidence type="ECO:0000256" key="5">
    <source>
        <dbReference type="ARBA" id="ARBA00022989"/>
    </source>
</evidence>
<evidence type="ECO:0000313" key="13">
    <source>
        <dbReference type="RefSeq" id="XP_017303737.1"/>
    </source>
</evidence>
<keyword evidence="11" id="KW-1185">Reference proteome</keyword>
<gene>
    <name evidence="12 13" type="primary">LOC103519280</name>
</gene>
<feature type="compositionally biased region" description="Pro residues" evidence="8">
    <location>
        <begin position="59"/>
        <end position="71"/>
    </location>
</feature>
<dbReference type="GO" id="GO:0031410">
    <property type="term" value="C:cytoplasmic vesicle"/>
    <property type="evidence" value="ECO:0007669"/>
    <property type="project" value="TreeGrafter"/>
</dbReference>
<dbReference type="PANTHER" id="PTHR11337">
    <property type="entry name" value="MUCIN/PORIMIN"/>
    <property type="match status" value="1"/>
</dbReference>
<protein>
    <submittedName>
        <fullName evidence="12">Sialomucin core protein 24-like isoform X1</fullName>
    </submittedName>
    <submittedName>
        <fullName evidence="13">Sialomucin core protein 24-like isoform X2</fullName>
    </submittedName>
</protein>
<feature type="signal peptide" evidence="10">
    <location>
        <begin position="1"/>
        <end position="20"/>
    </location>
</feature>
<evidence type="ECO:0000256" key="4">
    <source>
        <dbReference type="ARBA" id="ARBA00022729"/>
    </source>
</evidence>
<dbReference type="GeneID" id="103519280"/>
<evidence type="ECO:0000256" key="1">
    <source>
        <dbReference type="ARBA" id="ARBA00004479"/>
    </source>
</evidence>
<dbReference type="PaxDb" id="121845-A0A1S4ENU3"/>
<dbReference type="RefSeq" id="XP_008482587.1">
    <property type="nucleotide sequence ID" value="XM_008484365.3"/>
</dbReference>
<keyword evidence="5 9" id="KW-1133">Transmembrane helix</keyword>
<evidence type="ECO:0000256" key="8">
    <source>
        <dbReference type="SAM" id="MobiDB-lite"/>
    </source>
</evidence>
<keyword evidence="3 9" id="KW-0812">Transmembrane</keyword>
<evidence type="ECO:0000256" key="2">
    <source>
        <dbReference type="ARBA" id="ARBA00005341"/>
    </source>
</evidence>
<dbReference type="KEGG" id="dci:103519280"/>
<dbReference type="OrthoDB" id="6160056at2759"/>
<evidence type="ECO:0000313" key="12">
    <source>
        <dbReference type="RefSeq" id="XP_008482587.1"/>
    </source>
</evidence>
<dbReference type="Pfam" id="PF05283">
    <property type="entry name" value="MGC-24"/>
    <property type="match status" value="1"/>
</dbReference>